<sequence length="162" mass="17909">MSDSGKARLDGIHHLKFPVSDLAVSLKWWERALGAERQPKWDHFTPDGRLFAYILHVPGIDIPIELRLAPEAAAAVSGFDPVTLAVATETDLKNWAARLDAAQVPHSPVLRGLLGWLLALHDPDGLAIRLHTRETHGWDADNADLDSPWLQRGSATRPETRP</sequence>
<feature type="region of interest" description="Disordered" evidence="1">
    <location>
        <begin position="141"/>
        <end position="162"/>
    </location>
</feature>
<feature type="domain" description="VOC" evidence="2">
    <location>
        <begin position="11"/>
        <end position="133"/>
    </location>
</feature>
<evidence type="ECO:0000259" key="2">
    <source>
        <dbReference type="PROSITE" id="PS51819"/>
    </source>
</evidence>
<dbReference type="EMBL" id="SUMC01000111">
    <property type="protein sequence ID" value="TJZ99303.1"/>
    <property type="molecule type" value="Genomic_DNA"/>
</dbReference>
<dbReference type="Gene3D" id="3.10.180.10">
    <property type="entry name" value="2,3-Dihydroxybiphenyl 1,2-Dioxygenase, domain 1"/>
    <property type="match status" value="1"/>
</dbReference>
<dbReference type="InterPro" id="IPR029068">
    <property type="entry name" value="Glyas_Bleomycin-R_OHBP_Dase"/>
</dbReference>
<organism evidence="3 4">
    <name type="scientific">Actinacidiphila oryziradicis</name>
    <dbReference type="NCBI Taxonomy" id="2571141"/>
    <lineage>
        <taxon>Bacteria</taxon>
        <taxon>Bacillati</taxon>
        <taxon>Actinomycetota</taxon>
        <taxon>Actinomycetes</taxon>
        <taxon>Kitasatosporales</taxon>
        <taxon>Streptomycetaceae</taxon>
        <taxon>Actinacidiphila</taxon>
    </lineage>
</organism>
<dbReference type="InterPro" id="IPR004360">
    <property type="entry name" value="Glyas_Fos-R_dOase_dom"/>
</dbReference>
<dbReference type="OrthoDB" id="115162at2"/>
<dbReference type="PROSITE" id="PS51819">
    <property type="entry name" value="VOC"/>
    <property type="match status" value="1"/>
</dbReference>
<evidence type="ECO:0000256" key="1">
    <source>
        <dbReference type="SAM" id="MobiDB-lite"/>
    </source>
</evidence>
<dbReference type="Pfam" id="PF00903">
    <property type="entry name" value="Glyoxalase"/>
    <property type="match status" value="1"/>
</dbReference>
<evidence type="ECO:0000313" key="3">
    <source>
        <dbReference type="EMBL" id="TJZ99303.1"/>
    </source>
</evidence>
<dbReference type="Proteomes" id="UP000305778">
    <property type="component" value="Unassembled WGS sequence"/>
</dbReference>
<dbReference type="InterPro" id="IPR037523">
    <property type="entry name" value="VOC_core"/>
</dbReference>
<comment type="caution">
    <text evidence="3">The sequence shown here is derived from an EMBL/GenBank/DDBJ whole genome shotgun (WGS) entry which is preliminary data.</text>
</comment>
<protein>
    <submittedName>
        <fullName evidence="3">VOC family protein</fullName>
    </submittedName>
</protein>
<dbReference type="SUPFAM" id="SSF54593">
    <property type="entry name" value="Glyoxalase/Bleomycin resistance protein/Dihydroxybiphenyl dioxygenase"/>
    <property type="match status" value="1"/>
</dbReference>
<dbReference type="RefSeq" id="WP_136730038.1">
    <property type="nucleotide sequence ID" value="NZ_SUMC01000111.1"/>
</dbReference>
<reference evidence="3 4" key="1">
    <citation type="submission" date="2019-04" db="EMBL/GenBank/DDBJ databases">
        <title>Streptomyces oryziradicis sp. nov., a novel actinomycete isolated from rhizosphere soil of rice (Oryza sativa L.).</title>
        <authorList>
            <person name="Li C."/>
        </authorList>
    </citation>
    <scope>NUCLEOTIDE SEQUENCE [LARGE SCALE GENOMIC DNA]</scope>
    <source>
        <strain evidence="3 4">NEAU-C40</strain>
    </source>
</reference>
<proteinExistence type="predicted"/>
<evidence type="ECO:0000313" key="4">
    <source>
        <dbReference type="Proteomes" id="UP000305778"/>
    </source>
</evidence>
<keyword evidence="4" id="KW-1185">Reference proteome</keyword>
<name>A0A4U0RT25_9ACTN</name>
<gene>
    <name evidence="3" type="ORF">FCI23_46290</name>
</gene>
<dbReference type="AlphaFoldDB" id="A0A4U0RT25"/>
<accession>A0A4U0RT25</accession>